<evidence type="ECO:0000259" key="4">
    <source>
        <dbReference type="SMART" id="SM00822"/>
    </source>
</evidence>
<dbReference type="EMBL" id="JACHLL010000002">
    <property type="protein sequence ID" value="MBB6340860.1"/>
    <property type="molecule type" value="Genomic_DNA"/>
</dbReference>
<dbReference type="AlphaFoldDB" id="A0A7X0BS88"/>
<keyword evidence="6" id="KW-1185">Reference proteome</keyword>
<name>A0A7X0BS88_9PSED</name>
<evidence type="ECO:0000256" key="1">
    <source>
        <dbReference type="ARBA" id="ARBA00006484"/>
    </source>
</evidence>
<dbReference type="Proteomes" id="UP000557193">
    <property type="component" value="Unassembled WGS sequence"/>
</dbReference>
<dbReference type="PRINTS" id="PR00080">
    <property type="entry name" value="SDRFAMILY"/>
</dbReference>
<feature type="domain" description="Ketoreductase" evidence="4">
    <location>
        <begin position="5"/>
        <end position="190"/>
    </location>
</feature>
<accession>A0A7X0BS88</accession>
<dbReference type="InterPro" id="IPR036291">
    <property type="entry name" value="NAD(P)-bd_dom_sf"/>
</dbReference>
<protein>
    <submittedName>
        <fullName evidence="5">Short-subunit dehydrogenase</fullName>
    </submittedName>
</protein>
<dbReference type="PANTHER" id="PTHR44196:SF1">
    <property type="entry name" value="DEHYDROGENASE_REDUCTASE SDR FAMILY MEMBER 7B"/>
    <property type="match status" value="1"/>
</dbReference>
<evidence type="ECO:0000313" key="5">
    <source>
        <dbReference type="EMBL" id="MBB6340860.1"/>
    </source>
</evidence>
<dbReference type="RefSeq" id="WP_184681229.1">
    <property type="nucleotide sequence ID" value="NZ_JACHLL010000002.1"/>
</dbReference>
<dbReference type="GO" id="GO:0016020">
    <property type="term" value="C:membrane"/>
    <property type="evidence" value="ECO:0007669"/>
    <property type="project" value="TreeGrafter"/>
</dbReference>
<reference evidence="5 6" key="1">
    <citation type="submission" date="2020-08" db="EMBL/GenBank/DDBJ databases">
        <title>Functional genomics of gut bacteria from endangered species of beetles.</title>
        <authorList>
            <person name="Carlos-Shanley C."/>
        </authorList>
    </citation>
    <scope>NUCLEOTIDE SEQUENCE [LARGE SCALE GENOMIC DNA]</scope>
    <source>
        <strain evidence="5 6">S00202</strain>
    </source>
</reference>
<dbReference type="InterPro" id="IPR020904">
    <property type="entry name" value="Sc_DH/Rdtase_CS"/>
</dbReference>
<comment type="similarity">
    <text evidence="1 3">Belongs to the short-chain dehydrogenases/reductases (SDR) family.</text>
</comment>
<dbReference type="SUPFAM" id="SSF51735">
    <property type="entry name" value="NAD(P)-binding Rossmann-fold domains"/>
    <property type="match status" value="1"/>
</dbReference>
<dbReference type="InterPro" id="IPR002347">
    <property type="entry name" value="SDR_fam"/>
</dbReference>
<keyword evidence="2" id="KW-0560">Oxidoreductase</keyword>
<dbReference type="Gene3D" id="3.40.50.720">
    <property type="entry name" value="NAD(P)-binding Rossmann-like Domain"/>
    <property type="match status" value="1"/>
</dbReference>
<dbReference type="Pfam" id="PF00106">
    <property type="entry name" value="adh_short"/>
    <property type="match status" value="1"/>
</dbReference>
<comment type="caution">
    <text evidence="5">The sequence shown here is derived from an EMBL/GenBank/DDBJ whole genome shotgun (WGS) entry which is preliminary data.</text>
</comment>
<dbReference type="PRINTS" id="PR00081">
    <property type="entry name" value="GDHRDH"/>
</dbReference>
<evidence type="ECO:0000256" key="3">
    <source>
        <dbReference type="RuleBase" id="RU000363"/>
    </source>
</evidence>
<proteinExistence type="inferred from homology"/>
<dbReference type="GO" id="GO:0016491">
    <property type="term" value="F:oxidoreductase activity"/>
    <property type="evidence" value="ECO:0007669"/>
    <property type="project" value="UniProtKB-KW"/>
</dbReference>
<evidence type="ECO:0000256" key="2">
    <source>
        <dbReference type="ARBA" id="ARBA00023002"/>
    </source>
</evidence>
<dbReference type="InterPro" id="IPR057326">
    <property type="entry name" value="KR_dom"/>
</dbReference>
<sequence>MDRAKRYLLTGASSGIGAQLARELASQGYDLALAARRTDSLQALASELQSRHGRKVVVLPLDVTDYDACADVVGLAANALGGLDGIIANAGIALAGKAGGGHFERIRLTLETNLLGAIACLEAAAVLFRQQGHGHLVGIASVAGKRGLPRSLGYSASKAGLIAYMESLAAEFHGKPIDTTLLLPGFIDTPLNEDMAKRPFLISVERGAQLIARHIDRRSRSAYVPGWPWALLGRLLPYLPSAWLARF</sequence>
<dbReference type="PANTHER" id="PTHR44196">
    <property type="entry name" value="DEHYDROGENASE/REDUCTASE SDR FAMILY MEMBER 7B"/>
    <property type="match status" value="1"/>
</dbReference>
<dbReference type="SMART" id="SM00822">
    <property type="entry name" value="PKS_KR"/>
    <property type="match status" value="1"/>
</dbReference>
<evidence type="ECO:0000313" key="6">
    <source>
        <dbReference type="Proteomes" id="UP000557193"/>
    </source>
</evidence>
<gene>
    <name evidence="5" type="ORF">HNP49_001017</name>
</gene>
<dbReference type="PROSITE" id="PS00061">
    <property type="entry name" value="ADH_SHORT"/>
    <property type="match status" value="1"/>
</dbReference>
<organism evidence="5 6">
    <name type="scientific">Pseudomonas fluvialis</name>
    <dbReference type="NCBI Taxonomy" id="1793966"/>
    <lineage>
        <taxon>Bacteria</taxon>
        <taxon>Pseudomonadati</taxon>
        <taxon>Pseudomonadota</taxon>
        <taxon>Gammaproteobacteria</taxon>
        <taxon>Pseudomonadales</taxon>
        <taxon>Pseudomonadaceae</taxon>
        <taxon>Pseudomonas</taxon>
    </lineage>
</organism>